<keyword evidence="5" id="KW-0547">Nucleotide-binding</keyword>
<keyword evidence="6" id="KW-0418">Kinase</keyword>
<evidence type="ECO:0000313" key="10">
    <source>
        <dbReference type="EMBL" id="CAI0444674.1"/>
    </source>
</evidence>
<name>A0AAV0MF43_9ROSI</name>
<dbReference type="PROSITE" id="PS50222">
    <property type="entry name" value="EF_HAND_2"/>
    <property type="match status" value="1"/>
</dbReference>
<evidence type="ECO:0000256" key="3">
    <source>
        <dbReference type="ARBA" id="ARBA00022553"/>
    </source>
</evidence>
<dbReference type="SUPFAM" id="SSF56112">
    <property type="entry name" value="Protein kinase-like (PK-like)"/>
    <property type="match status" value="1"/>
</dbReference>
<dbReference type="EMBL" id="CAMGYJ010000007">
    <property type="protein sequence ID" value="CAI0444674.1"/>
    <property type="molecule type" value="Genomic_DNA"/>
</dbReference>
<protein>
    <recommendedName>
        <fullName evidence="9">EF-hand domain-containing protein</fullName>
    </recommendedName>
</protein>
<dbReference type="InterPro" id="IPR002048">
    <property type="entry name" value="EF_hand_dom"/>
</dbReference>
<dbReference type="InterPro" id="IPR050205">
    <property type="entry name" value="CDPK_Ser/Thr_kinases"/>
</dbReference>
<accession>A0AAV0MF43</accession>
<keyword evidence="7" id="KW-0106">Calcium</keyword>
<evidence type="ECO:0000313" key="11">
    <source>
        <dbReference type="Proteomes" id="UP001154282"/>
    </source>
</evidence>
<feature type="domain" description="EF-hand" evidence="9">
    <location>
        <begin position="74"/>
        <end position="109"/>
    </location>
</feature>
<evidence type="ECO:0000256" key="5">
    <source>
        <dbReference type="ARBA" id="ARBA00022741"/>
    </source>
</evidence>
<keyword evidence="2" id="KW-0723">Serine/threonine-protein kinase</keyword>
<comment type="caution">
    <text evidence="10">The sequence shown here is derived from an EMBL/GenBank/DDBJ whole genome shotgun (WGS) entry which is preliminary data.</text>
</comment>
<dbReference type="InterPro" id="IPR011009">
    <property type="entry name" value="Kinase-like_dom_sf"/>
</dbReference>
<dbReference type="InterPro" id="IPR011992">
    <property type="entry name" value="EF-hand-dom_pair"/>
</dbReference>
<keyword evidence="8" id="KW-0067">ATP-binding</keyword>
<evidence type="ECO:0000256" key="4">
    <source>
        <dbReference type="ARBA" id="ARBA00022679"/>
    </source>
</evidence>
<dbReference type="GO" id="GO:0004674">
    <property type="term" value="F:protein serine/threonine kinase activity"/>
    <property type="evidence" value="ECO:0007669"/>
    <property type="project" value="UniProtKB-KW"/>
</dbReference>
<dbReference type="Gene3D" id="1.10.238.10">
    <property type="entry name" value="EF-hand"/>
    <property type="match status" value="1"/>
</dbReference>
<comment type="similarity">
    <text evidence="1">Belongs to the protein kinase superfamily. CAMK Ser/Thr protein kinase family. CaMK subfamily.</text>
</comment>
<evidence type="ECO:0000256" key="8">
    <source>
        <dbReference type="ARBA" id="ARBA00022840"/>
    </source>
</evidence>
<evidence type="ECO:0000256" key="2">
    <source>
        <dbReference type="ARBA" id="ARBA00022527"/>
    </source>
</evidence>
<proteinExistence type="inferred from homology"/>
<dbReference type="GO" id="GO:0005524">
    <property type="term" value="F:ATP binding"/>
    <property type="evidence" value="ECO:0007669"/>
    <property type="project" value="UniProtKB-KW"/>
</dbReference>
<evidence type="ECO:0000259" key="9">
    <source>
        <dbReference type="PROSITE" id="PS50222"/>
    </source>
</evidence>
<dbReference type="Gene3D" id="1.10.510.10">
    <property type="entry name" value="Transferase(Phosphotransferase) domain 1"/>
    <property type="match status" value="1"/>
</dbReference>
<evidence type="ECO:0000256" key="1">
    <source>
        <dbReference type="ARBA" id="ARBA00005354"/>
    </source>
</evidence>
<evidence type="ECO:0000256" key="7">
    <source>
        <dbReference type="ARBA" id="ARBA00022837"/>
    </source>
</evidence>
<dbReference type="AlphaFoldDB" id="A0AAV0MF43"/>
<dbReference type="GO" id="GO:0005509">
    <property type="term" value="F:calcium ion binding"/>
    <property type="evidence" value="ECO:0007669"/>
    <property type="project" value="InterPro"/>
</dbReference>
<keyword evidence="11" id="KW-1185">Reference proteome</keyword>
<keyword evidence="3" id="KW-0597">Phosphoprotein</keyword>
<dbReference type="SUPFAM" id="SSF47473">
    <property type="entry name" value="EF-hand"/>
    <property type="match status" value="1"/>
</dbReference>
<dbReference type="InterPro" id="IPR018247">
    <property type="entry name" value="EF_Hand_1_Ca_BS"/>
</dbReference>
<dbReference type="Pfam" id="PF13405">
    <property type="entry name" value="EF-hand_6"/>
    <property type="match status" value="1"/>
</dbReference>
<dbReference type="SMART" id="SM00054">
    <property type="entry name" value="EFh"/>
    <property type="match status" value="2"/>
</dbReference>
<dbReference type="PANTHER" id="PTHR24349">
    <property type="entry name" value="SERINE/THREONINE-PROTEIN KINASE"/>
    <property type="match status" value="1"/>
</dbReference>
<keyword evidence="4" id="KW-0808">Transferase</keyword>
<sequence>MEQAIFDVVLHGHIDFSSEPWPSISSSGKDLIKKMLRVDPKERLSAAEVLSVDGNGTIDYIEFITATMHLNRMEREDHLYKAFEYFDKDKSGYITTEELEHAFKQIQHD</sequence>
<gene>
    <name evidence="10" type="ORF">LITE_LOCUS28191</name>
</gene>
<evidence type="ECO:0000256" key="6">
    <source>
        <dbReference type="ARBA" id="ARBA00022777"/>
    </source>
</evidence>
<organism evidence="10 11">
    <name type="scientific">Linum tenue</name>
    <dbReference type="NCBI Taxonomy" id="586396"/>
    <lineage>
        <taxon>Eukaryota</taxon>
        <taxon>Viridiplantae</taxon>
        <taxon>Streptophyta</taxon>
        <taxon>Embryophyta</taxon>
        <taxon>Tracheophyta</taxon>
        <taxon>Spermatophyta</taxon>
        <taxon>Magnoliopsida</taxon>
        <taxon>eudicotyledons</taxon>
        <taxon>Gunneridae</taxon>
        <taxon>Pentapetalae</taxon>
        <taxon>rosids</taxon>
        <taxon>fabids</taxon>
        <taxon>Malpighiales</taxon>
        <taxon>Linaceae</taxon>
        <taxon>Linum</taxon>
    </lineage>
</organism>
<dbReference type="PROSITE" id="PS00018">
    <property type="entry name" value="EF_HAND_1"/>
    <property type="match status" value="1"/>
</dbReference>
<dbReference type="Proteomes" id="UP001154282">
    <property type="component" value="Unassembled WGS sequence"/>
</dbReference>
<reference evidence="10" key="1">
    <citation type="submission" date="2022-08" db="EMBL/GenBank/DDBJ databases">
        <authorList>
            <person name="Gutierrez-Valencia J."/>
        </authorList>
    </citation>
    <scope>NUCLEOTIDE SEQUENCE</scope>
</reference>